<dbReference type="InterPro" id="IPR030972">
    <property type="entry name" value="UrcA_uranyl"/>
</dbReference>
<dbReference type="AlphaFoldDB" id="A0A1B3Z8K7"/>
<name>A0A1B3Z8K7_9SPHN</name>
<keyword evidence="1" id="KW-0732">Signal</keyword>
<protein>
    <recommendedName>
        <fullName evidence="4">UrcA family protein</fullName>
    </recommendedName>
</protein>
<gene>
    <name evidence="2" type="ORF">AWL63_07090</name>
</gene>
<dbReference type="EMBL" id="CP014168">
    <property type="protein sequence ID" value="AOH83768.1"/>
    <property type="molecule type" value="Genomic_DNA"/>
</dbReference>
<feature type="chain" id="PRO_5008556166" description="UrcA family protein" evidence="1">
    <location>
        <begin position="25"/>
        <end position="144"/>
    </location>
</feature>
<feature type="signal peptide" evidence="1">
    <location>
        <begin position="1"/>
        <end position="24"/>
    </location>
</feature>
<dbReference type="RefSeq" id="WP_069204335.1">
    <property type="nucleotide sequence ID" value="NZ_CP014168.1"/>
</dbReference>
<proteinExistence type="predicted"/>
<evidence type="ECO:0000313" key="2">
    <source>
        <dbReference type="EMBL" id="AOH83768.1"/>
    </source>
</evidence>
<dbReference type="NCBIfam" id="TIGR04433">
    <property type="entry name" value="UrcA_uranyl"/>
    <property type="match status" value="1"/>
</dbReference>
<reference evidence="2 3" key="1">
    <citation type="submission" date="2016-01" db="EMBL/GenBank/DDBJ databases">
        <title>Complete genome and mega plasmid sequence of Sphingomonas panacis DCY99 elicits systemic resistance in rice to Xanthomonas oryzae.</title>
        <authorList>
            <person name="Kim Y.J."/>
            <person name="Yang D.C."/>
            <person name="Sing P."/>
        </authorList>
    </citation>
    <scope>NUCLEOTIDE SEQUENCE [LARGE SCALE GENOMIC DNA]</scope>
    <source>
        <strain evidence="2 3">DCY99</strain>
    </source>
</reference>
<organism evidence="2 3">
    <name type="scientific">Sphingomonas panacis</name>
    <dbReference type="NCBI Taxonomy" id="1560345"/>
    <lineage>
        <taxon>Bacteria</taxon>
        <taxon>Pseudomonadati</taxon>
        <taxon>Pseudomonadota</taxon>
        <taxon>Alphaproteobacteria</taxon>
        <taxon>Sphingomonadales</taxon>
        <taxon>Sphingomonadaceae</taxon>
        <taxon>Sphingomonas</taxon>
    </lineage>
</organism>
<sequence length="144" mass="16325">MTRFALRILAAGAVLAAAAGPALAQNFGRDDLVVYGHVPIPDSVDSVSQRVSYGDLHLQYPEDRRELRRRVTLTAHELCDSLGEGRYAATYAPSCTDTAIRDALRQVRIIEARYTERPRYYADTAHVWLPERQWSVEDEYSTRQ</sequence>
<accession>A0A1B3Z8K7</accession>
<dbReference type="KEGG" id="span:AWL63_07090"/>
<evidence type="ECO:0008006" key="4">
    <source>
        <dbReference type="Google" id="ProtNLM"/>
    </source>
</evidence>
<evidence type="ECO:0000313" key="3">
    <source>
        <dbReference type="Proteomes" id="UP000094256"/>
    </source>
</evidence>
<dbReference type="Proteomes" id="UP000094256">
    <property type="component" value="Chromosome"/>
</dbReference>
<evidence type="ECO:0000256" key="1">
    <source>
        <dbReference type="SAM" id="SignalP"/>
    </source>
</evidence>
<keyword evidence="3" id="KW-1185">Reference proteome</keyword>